<evidence type="ECO:0008006" key="4">
    <source>
        <dbReference type="Google" id="ProtNLM"/>
    </source>
</evidence>
<evidence type="ECO:0000313" key="2">
    <source>
        <dbReference type="EMBL" id="KHJ65021.1"/>
    </source>
</evidence>
<protein>
    <recommendedName>
        <fullName evidence="4">Lipoprotein</fullName>
    </recommendedName>
</protein>
<accession>A0A0B1R019</accession>
<comment type="caution">
    <text evidence="2">The sequence shown here is derived from an EMBL/GenBank/DDBJ whole genome shotgun (WGS) entry which is preliminary data.</text>
</comment>
<feature type="signal peptide" evidence="1">
    <location>
        <begin position="1"/>
        <end position="19"/>
    </location>
</feature>
<evidence type="ECO:0000256" key="1">
    <source>
        <dbReference type="SAM" id="SignalP"/>
    </source>
</evidence>
<dbReference type="EMBL" id="JTJJ01000196">
    <property type="protein sequence ID" value="KHJ65021.1"/>
    <property type="molecule type" value="Genomic_DNA"/>
</dbReference>
<dbReference type="Proteomes" id="UP000030853">
    <property type="component" value="Unassembled WGS sequence"/>
</dbReference>
<dbReference type="RefSeq" id="WP_039337504.1">
    <property type="nucleotide sequence ID" value="NZ_JTJJ01000196.1"/>
</dbReference>
<feature type="chain" id="PRO_5002080528" description="Lipoprotein" evidence="1">
    <location>
        <begin position="20"/>
        <end position="134"/>
    </location>
</feature>
<dbReference type="PROSITE" id="PS51257">
    <property type="entry name" value="PROKAR_LIPOPROTEIN"/>
    <property type="match status" value="1"/>
</dbReference>
<dbReference type="AlphaFoldDB" id="A0A0B1R019"/>
<keyword evidence="1" id="KW-0732">Signal</keyword>
<name>A0A0B1R019_9GAMM</name>
<organism evidence="2 3">
    <name type="scientific">Pantoea rodasii</name>
    <dbReference type="NCBI Taxonomy" id="1076549"/>
    <lineage>
        <taxon>Bacteria</taxon>
        <taxon>Pseudomonadati</taxon>
        <taxon>Pseudomonadota</taxon>
        <taxon>Gammaproteobacteria</taxon>
        <taxon>Enterobacterales</taxon>
        <taxon>Erwiniaceae</taxon>
        <taxon>Pantoea</taxon>
    </lineage>
</organism>
<evidence type="ECO:0000313" key="3">
    <source>
        <dbReference type="Proteomes" id="UP000030853"/>
    </source>
</evidence>
<proteinExistence type="predicted"/>
<reference evidence="2 3" key="1">
    <citation type="submission" date="2014-11" db="EMBL/GenBank/DDBJ databases">
        <title>Genome sequencing of Pantoea rodasii ND03.</title>
        <authorList>
            <person name="Muhamad Yunos N.Y."/>
            <person name="Chan K.-G."/>
        </authorList>
    </citation>
    <scope>NUCLEOTIDE SEQUENCE [LARGE SCALE GENOMIC DNA]</scope>
    <source>
        <strain evidence="2 3">ND03</strain>
    </source>
</reference>
<sequence>MKKSLIALAVLLLAGCARPYEPVAGTVNDQLTKSDPSKQQTKIKVLRLTQFRDSLFNLCTFDFSVDGKLVAFLRQNNYVTVYLDNGMHYLSYTYSCDEGRPYAQKVLEVITNGMPQEYSAKIGAFGQLFMWRTP</sequence>
<gene>
    <name evidence="2" type="ORF">QU24_26790</name>
</gene>